<dbReference type="AlphaFoldDB" id="C7Z6S1"/>
<dbReference type="OrthoDB" id="3550095at2759"/>
<dbReference type="GeneID" id="9668093"/>
<proteinExistence type="predicted"/>
<dbReference type="RefSeq" id="XP_003045891.1">
    <property type="nucleotide sequence ID" value="XM_003045845.1"/>
</dbReference>
<dbReference type="STRING" id="660122.C7Z6S1"/>
<dbReference type="OMA" id="HSRDHRN"/>
<feature type="region of interest" description="Disordered" evidence="2">
    <location>
        <begin position="44"/>
        <end position="68"/>
    </location>
</feature>
<feature type="compositionally biased region" description="Basic and acidic residues" evidence="2">
    <location>
        <begin position="412"/>
        <end position="444"/>
    </location>
</feature>
<keyword evidence="1" id="KW-0862">Zinc</keyword>
<dbReference type="SMART" id="SM00343">
    <property type="entry name" value="ZnF_C2HC"/>
    <property type="match status" value="1"/>
</dbReference>
<dbReference type="InterPro" id="IPR036875">
    <property type="entry name" value="Znf_CCHC_sf"/>
</dbReference>
<dbReference type="EMBL" id="GG698910">
    <property type="protein sequence ID" value="EEU40178.1"/>
    <property type="molecule type" value="Genomic_DNA"/>
</dbReference>
<dbReference type="GO" id="GO:0003676">
    <property type="term" value="F:nucleic acid binding"/>
    <property type="evidence" value="ECO:0007669"/>
    <property type="project" value="InterPro"/>
</dbReference>
<accession>C7Z6S1</accession>
<feature type="compositionally biased region" description="Basic and acidic residues" evidence="2">
    <location>
        <begin position="559"/>
        <end position="574"/>
    </location>
</feature>
<protein>
    <recommendedName>
        <fullName evidence="3">CCHC-type domain-containing protein</fullName>
    </recommendedName>
</protein>
<dbReference type="eggNOG" id="ENOG502SDVN">
    <property type="taxonomic scope" value="Eukaryota"/>
</dbReference>
<keyword evidence="1" id="KW-0479">Metal-binding</keyword>
<feature type="compositionally biased region" description="Basic and acidic residues" evidence="2">
    <location>
        <begin position="235"/>
        <end position="248"/>
    </location>
</feature>
<feature type="compositionally biased region" description="Basic and acidic residues" evidence="2">
    <location>
        <begin position="479"/>
        <end position="530"/>
    </location>
</feature>
<dbReference type="KEGG" id="nhe:NECHADRAFT_90818"/>
<dbReference type="InterPro" id="IPR001878">
    <property type="entry name" value="Znf_CCHC"/>
</dbReference>
<evidence type="ECO:0000259" key="3">
    <source>
        <dbReference type="PROSITE" id="PS50158"/>
    </source>
</evidence>
<feature type="compositionally biased region" description="Basic and acidic residues" evidence="2">
    <location>
        <begin position="279"/>
        <end position="290"/>
    </location>
</feature>
<evidence type="ECO:0000256" key="1">
    <source>
        <dbReference type="PROSITE-ProRule" id="PRU00047"/>
    </source>
</evidence>
<feature type="compositionally biased region" description="Basic and acidic residues" evidence="2">
    <location>
        <begin position="459"/>
        <end position="472"/>
    </location>
</feature>
<evidence type="ECO:0000313" key="4">
    <source>
        <dbReference type="EMBL" id="EEU40178.1"/>
    </source>
</evidence>
<sequence length="666" mass="74904">MPDSAPGQTRPDEARCYNCGTSGHWAIACPEPTRETPAGLAAWRNANTSGQGGHKEQHGGSKKSKGPIITNCDQIRASPRLWSSACALPRSSLLSSPVPSIWICGSWLYARLRTSSRRGHHPHHTHGHMVLHQLPVRIMRPTARTHHISHILRLRPRHTDSMRLRTPLPFLLTAHLQDHLPHHSPAEHRDHHLYHAQAQSQRFPCHHLYLPSHPSLRNHLNLVVAVIFLTTLRQPEQKPHENHQKPETKAPSLPKPIPSPKQEQIAQPAPKQESSTPIEKVETKRPDTEVSKPVPPQVPDTTPNNATDADDLEWDEKTVFKELETAHPPDEVGKPLPAEYNDEVLLPRKWDAKCIESNYVKADNIEEYVKPIHETPYWSSIEFDPAFVRDGKLPSGEAVSKLPAEFPTKGSEAVRSESSESGEVHEQRSKRGHSSDNDRAERPLKRQRSQSASNPSRRGSNDGDSSRWDRQGVKRRSRRDSSGHRGTEARGQDRRSPERTISYHRDRSREDRSRGRSRDRSRGRSRDRSRGRSRTRTHTPASRSVSNASSGLDSLEAELLGRDTKAKTPEETPKRKPSGSNKPKRRQTKLDSAYRPYLAIHVLALTFYSNGIMFLFCSSSTGPQLCCVTLGQALLPHVSFSLPTRQLGSKAFPERRSGIGLHLTIS</sequence>
<feature type="region of interest" description="Disordered" evidence="2">
    <location>
        <begin position="235"/>
        <end position="312"/>
    </location>
</feature>
<feature type="domain" description="CCHC-type" evidence="3">
    <location>
        <begin position="15"/>
        <end position="31"/>
    </location>
</feature>
<keyword evidence="1" id="KW-0863">Zinc-finger</keyword>
<reference evidence="4 5" key="1">
    <citation type="journal article" date="2009" name="PLoS Genet.">
        <title>The genome of Nectria haematococca: contribution of supernumerary chromosomes to gene expansion.</title>
        <authorList>
            <person name="Coleman J.J."/>
            <person name="Rounsley S.D."/>
            <person name="Rodriguez-Carres M."/>
            <person name="Kuo A."/>
            <person name="Wasmann C.C."/>
            <person name="Grimwood J."/>
            <person name="Schmutz J."/>
            <person name="Taga M."/>
            <person name="White G.J."/>
            <person name="Zhou S."/>
            <person name="Schwartz D.C."/>
            <person name="Freitag M."/>
            <person name="Ma L.J."/>
            <person name="Danchin E.G."/>
            <person name="Henrissat B."/>
            <person name="Coutinho P.M."/>
            <person name="Nelson D.R."/>
            <person name="Straney D."/>
            <person name="Napoli C.A."/>
            <person name="Barker B.M."/>
            <person name="Gribskov M."/>
            <person name="Rep M."/>
            <person name="Kroken S."/>
            <person name="Molnar I."/>
            <person name="Rensing C."/>
            <person name="Kennell J.C."/>
            <person name="Zamora J."/>
            <person name="Farman M.L."/>
            <person name="Selker E.U."/>
            <person name="Salamov A."/>
            <person name="Shapiro H."/>
            <person name="Pangilinan J."/>
            <person name="Lindquist E."/>
            <person name="Lamers C."/>
            <person name="Grigoriev I.V."/>
            <person name="Geiser D.M."/>
            <person name="Covert S.F."/>
            <person name="Temporini E."/>
            <person name="Vanetten H.D."/>
        </authorList>
    </citation>
    <scope>NUCLEOTIDE SEQUENCE [LARGE SCALE GENOMIC DNA]</scope>
    <source>
        <strain evidence="5">ATCC MYA-4622 / CBS 123669 / FGSC 9596 / NRRL 45880 / 77-13-4</strain>
    </source>
</reference>
<feature type="compositionally biased region" description="Polar residues" evidence="2">
    <location>
        <begin position="538"/>
        <end position="552"/>
    </location>
</feature>
<gene>
    <name evidence="4" type="ORF">NECHADRAFT_90818</name>
</gene>
<organism evidence="4 5">
    <name type="scientific">Fusarium vanettenii (strain ATCC MYA-4622 / CBS 123669 / FGSC 9596 / NRRL 45880 / 77-13-4)</name>
    <name type="common">Fusarium solani subsp. pisi</name>
    <dbReference type="NCBI Taxonomy" id="660122"/>
    <lineage>
        <taxon>Eukaryota</taxon>
        <taxon>Fungi</taxon>
        <taxon>Dikarya</taxon>
        <taxon>Ascomycota</taxon>
        <taxon>Pezizomycotina</taxon>
        <taxon>Sordariomycetes</taxon>
        <taxon>Hypocreomycetidae</taxon>
        <taxon>Hypocreales</taxon>
        <taxon>Nectriaceae</taxon>
        <taxon>Fusarium</taxon>
        <taxon>Fusarium solani species complex</taxon>
        <taxon>Fusarium vanettenii</taxon>
    </lineage>
</organism>
<dbReference type="Proteomes" id="UP000005206">
    <property type="component" value="Chromosome 2"/>
</dbReference>
<evidence type="ECO:0000313" key="5">
    <source>
        <dbReference type="Proteomes" id="UP000005206"/>
    </source>
</evidence>
<keyword evidence="5" id="KW-1185">Reference proteome</keyword>
<dbReference type="GO" id="GO:0008270">
    <property type="term" value="F:zinc ion binding"/>
    <property type="evidence" value="ECO:0007669"/>
    <property type="project" value="UniProtKB-KW"/>
</dbReference>
<name>C7Z6S1_FUSV7</name>
<feature type="region of interest" description="Disordered" evidence="2">
    <location>
        <begin position="388"/>
        <end position="589"/>
    </location>
</feature>
<evidence type="ECO:0000256" key="2">
    <source>
        <dbReference type="SAM" id="MobiDB-lite"/>
    </source>
</evidence>
<dbReference type="InParanoid" id="C7Z6S1"/>
<dbReference type="Pfam" id="PF00098">
    <property type="entry name" value="zf-CCHC"/>
    <property type="match status" value="1"/>
</dbReference>
<dbReference type="VEuPathDB" id="FungiDB:NECHADRAFT_90818"/>
<dbReference type="PROSITE" id="PS50158">
    <property type="entry name" value="ZF_CCHC"/>
    <property type="match status" value="1"/>
</dbReference>
<dbReference type="Gene3D" id="4.10.60.10">
    <property type="entry name" value="Zinc finger, CCHC-type"/>
    <property type="match status" value="1"/>
</dbReference>
<dbReference type="SUPFAM" id="SSF57756">
    <property type="entry name" value="Retrovirus zinc finger-like domains"/>
    <property type="match status" value="1"/>
</dbReference>
<dbReference type="HOGENOM" id="CLU_022382_0_0_1"/>